<comment type="subcellular location">
    <subcellularLocation>
        <location evidence="2">Membrane</location>
        <topology evidence="2">Multi-pass membrane protein</topology>
    </subcellularLocation>
</comment>
<gene>
    <name evidence="13" type="ORF">B0I18_104179</name>
</gene>
<feature type="transmembrane region" description="Helical" evidence="11">
    <location>
        <begin position="376"/>
        <end position="395"/>
    </location>
</feature>
<dbReference type="EMBL" id="PYGD01000004">
    <property type="protein sequence ID" value="PSK92082.1"/>
    <property type="molecule type" value="Genomic_DNA"/>
</dbReference>
<keyword evidence="7 11" id="KW-0862">Zinc</keyword>
<dbReference type="GO" id="GO:0016020">
    <property type="term" value="C:membrane"/>
    <property type="evidence" value="ECO:0007669"/>
    <property type="project" value="UniProtKB-SubCell"/>
</dbReference>
<proteinExistence type="inferred from homology"/>
<dbReference type="PANTHER" id="PTHR42837:SF2">
    <property type="entry name" value="MEMBRANE METALLOPROTEASE ARASP2, CHLOROPLASTIC-RELATED"/>
    <property type="match status" value="1"/>
</dbReference>
<reference evidence="13 14" key="1">
    <citation type="submission" date="2018-03" db="EMBL/GenBank/DDBJ databases">
        <title>Genomic Encyclopedia of Type Strains, Phase III (KMG-III): the genomes of soil and plant-associated and newly described type strains.</title>
        <authorList>
            <person name="Whitman W."/>
        </authorList>
    </citation>
    <scope>NUCLEOTIDE SEQUENCE [LARGE SCALE GENOMIC DNA]</scope>
    <source>
        <strain evidence="13 14">CGMCC 1.12700</strain>
    </source>
</reference>
<dbReference type="AlphaFoldDB" id="A0A2P8D4E7"/>
<dbReference type="InterPro" id="IPR004387">
    <property type="entry name" value="Pept_M50_Zn"/>
</dbReference>
<evidence type="ECO:0000256" key="2">
    <source>
        <dbReference type="ARBA" id="ARBA00004141"/>
    </source>
</evidence>
<dbReference type="Gene3D" id="2.30.42.10">
    <property type="match status" value="2"/>
</dbReference>
<dbReference type="GO" id="GO:0004222">
    <property type="term" value="F:metalloendopeptidase activity"/>
    <property type="evidence" value="ECO:0007669"/>
    <property type="project" value="InterPro"/>
</dbReference>
<evidence type="ECO:0000313" key="13">
    <source>
        <dbReference type="EMBL" id="PSK92082.1"/>
    </source>
</evidence>
<keyword evidence="8 11" id="KW-1133">Transmembrane helix</keyword>
<evidence type="ECO:0000256" key="6">
    <source>
        <dbReference type="ARBA" id="ARBA00022801"/>
    </source>
</evidence>
<evidence type="ECO:0000313" key="14">
    <source>
        <dbReference type="Proteomes" id="UP000240572"/>
    </source>
</evidence>
<evidence type="ECO:0000256" key="10">
    <source>
        <dbReference type="ARBA" id="ARBA00023136"/>
    </source>
</evidence>
<keyword evidence="5 11" id="KW-0812">Transmembrane</keyword>
<evidence type="ECO:0000256" key="11">
    <source>
        <dbReference type="RuleBase" id="RU362031"/>
    </source>
</evidence>
<evidence type="ECO:0000259" key="12">
    <source>
        <dbReference type="Pfam" id="PF02163"/>
    </source>
</evidence>
<keyword evidence="11" id="KW-0479">Metal-binding</keyword>
<comment type="cofactor">
    <cofactor evidence="1 11">
        <name>Zn(2+)</name>
        <dbReference type="ChEBI" id="CHEBI:29105"/>
    </cofactor>
</comment>
<sequence length="450" mass="50521">MSGIWVQVVQFIMALSLLIVLHEGGHFFFARLFKTRVEKFYLFFDFLFPFSNILPFSLFKKKIGETVWGIGWFPLGGYVKIAGMVDESMDKEQLAKPPEPWEFRSKKAWQRLLIMLGGIIVNVLLAFLIYAMILFVWGKQRLPIAEMKQGIMVTDSLAYKLGFRDGDKIVAVDGQRPKYYDEILAEMLYAKNVVVEREGKEETLTMPVDWVGNLKKGLFVTAVPSVIGTVQQGSGAAAAGLQAKDQIIGFNELKTPTHASFKKEAGVYKGQVIDLHFLRDGREMTAKVQVSDTGTIGFMQMGIDDLIKIGLIKVETRKYGFFESFPAGLALGVDNIKGYARQLGLILDFKTKAYKQTGGFISMANIYGREWDWQRFWSITAMISIALAIMNLLPIPGLDGGYVVFTLIEMITGRKVNEKVMEVATTIGLVLLLCLMVLVNGNDIFKLLKH</sequence>
<feature type="domain" description="Peptidase M50" evidence="12">
    <location>
        <begin position="11"/>
        <end position="435"/>
    </location>
</feature>
<dbReference type="GO" id="GO:0046872">
    <property type="term" value="F:metal ion binding"/>
    <property type="evidence" value="ECO:0007669"/>
    <property type="project" value="UniProtKB-KW"/>
</dbReference>
<feature type="transmembrane region" description="Helical" evidence="11">
    <location>
        <begin position="112"/>
        <end position="138"/>
    </location>
</feature>
<comment type="similarity">
    <text evidence="3 11">Belongs to the peptidase M50B family.</text>
</comment>
<keyword evidence="6 11" id="KW-0378">Hydrolase</keyword>
<dbReference type="CDD" id="cd06163">
    <property type="entry name" value="S2P-M50_PDZ_RseP-like"/>
    <property type="match status" value="1"/>
</dbReference>
<dbReference type="RefSeq" id="WP_106523152.1">
    <property type="nucleotide sequence ID" value="NZ_PYGD01000004.1"/>
</dbReference>
<keyword evidence="10 11" id="KW-0472">Membrane</keyword>
<dbReference type="Pfam" id="PF02163">
    <property type="entry name" value="Peptidase_M50"/>
    <property type="match status" value="1"/>
</dbReference>
<feature type="transmembrane region" description="Helical" evidence="11">
    <location>
        <begin position="12"/>
        <end position="33"/>
    </location>
</feature>
<feature type="transmembrane region" description="Helical" evidence="11">
    <location>
        <begin position="40"/>
        <end position="59"/>
    </location>
</feature>
<dbReference type="EC" id="3.4.24.-" evidence="11"/>
<feature type="transmembrane region" description="Helical" evidence="11">
    <location>
        <begin position="420"/>
        <end position="439"/>
    </location>
</feature>
<evidence type="ECO:0000256" key="1">
    <source>
        <dbReference type="ARBA" id="ARBA00001947"/>
    </source>
</evidence>
<keyword evidence="9 11" id="KW-0482">Metalloprotease</keyword>
<keyword evidence="14" id="KW-1185">Reference proteome</keyword>
<dbReference type="NCBIfam" id="TIGR00054">
    <property type="entry name" value="RIP metalloprotease RseP"/>
    <property type="match status" value="1"/>
</dbReference>
<dbReference type="PANTHER" id="PTHR42837">
    <property type="entry name" value="REGULATOR OF SIGMA-E PROTEASE RSEP"/>
    <property type="match status" value="1"/>
</dbReference>
<accession>A0A2P8D4E7</accession>
<evidence type="ECO:0000256" key="9">
    <source>
        <dbReference type="ARBA" id="ARBA00023049"/>
    </source>
</evidence>
<dbReference type="OrthoDB" id="9782003at2"/>
<evidence type="ECO:0000256" key="5">
    <source>
        <dbReference type="ARBA" id="ARBA00022692"/>
    </source>
</evidence>
<evidence type="ECO:0000256" key="7">
    <source>
        <dbReference type="ARBA" id="ARBA00022833"/>
    </source>
</evidence>
<dbReference type="InterPro" id="IPR036034">
    <property type="entry name" value="PDZ_sf"/>
</dbReference>
<evidence type="ECO:0000256" key="8">
    <source>
        <dbReference type="ARBA" id="ARBA00022989"/>
    </source>
</evidence>
<comment type="caution">
    <text evidence="13">The sequence shown here is derived from an EMBL/GenBank/DDBJ whole genome shotgun (WGS) entry which is preliminary data.</text>
</comment>
<dbReference type="GO" id="GO:0006508">
    <property type="term" value="P:proteolysis"/>
    <property type="evidence" value="ECO:0007669"/>
    <property type="project" value="UniProtKB-KW"/>
</dbReference>
<organism evidence="13 14">
    <name type="scientific">Taibaiella chishuiensis</name>
    <dbReference type="NCBI Taxonomy" id="1434707"/>
    <lineage>
        <taxon>Bacteria</taxon>
        <taxon>Pseudomonadati</taxon>
        <taxon>Bacteroidota</taxon>
        <taxon>Chitinophagia</taxon>
        <taxon>Chitinophagales</taxon>
        <taxon>Chitinophagaceae</taxon>
        <taxon>Taibaiella</taxon>
    </lineage>
</organism>
<dbReference type="SUPFAM" id="SSF50156">
    <property type="entry name" value="PDZ domain-like"/>
    <property type="match status" value="2"/>
</dbReference>
<evidence type="ECO:0000256" key="4">
    <source>
        <dbReference type="ARBA" id="ARBA00022670"/>
    </source>
</evidence>
<dbReference type="Proteomes" id="UP000240572">
    <property type="component" value="Unassembled WGS sequence"/>
</dbReference>
<name>A0A2P8D4E7_9BACT</name>
<evidence type="ECO:0000256" key="3">
    <source>
        <dbReference type="ARBA" id="ARBA00007931"/>
    </source>
</evidence>
<keyword evidence="4 13" id="KW-0645">Protease</keyword>
<dbReference type="InterPro" id="IPR008915">
    <property type="entry name" value="Peptidase_M50"/>
</dbReference>
<protein>
    <recommendedName>
        <fullName evidence="11">Zinc metalloprotease</fullName>
        <ecNumber evidence="11">3.4.24.-</ecNumber>
    </recommendedName>
</protein>